<feature type="compositionally biased region" description="Basic and acidic residues" evidence="1">
    <location>
        <begin position="172"/>
        <end position="182"/>
    </location>
</feature>
<evidence type="ECO:0008006" key="4">
    <source>
        <dbReference type="Google" id="ProtNLM"/>
    </source>
</evidence>
<sequence length="182" mass="19563">MSPDMGDTAVLPDADKRVANRQTILDHFRALERGDVRGALATFAPDMINHRMEPGSAPGRDGLAQTLAIVLQCFPSATWHVESIVADAENVVAKLVVEGEAHEVIMGVRAVGQRVTWRHIHWFRMSDGKIVEHDAIRDDRGLLRQLGMNVRGPHPGGLGGGLPGGNGAVRSDTGDRDPALTA</sequence>
<dbReference type="Proteomes" id="UP000199013">
    <property type="component" value="Unassembled WGS sequence"/>
</dbReference>
<protein>
    <recommendedName>
        <fullName evidence="4">SnoaL-like domain-containing protein</fullName>
    </recommendedName>
</protein>
<keyword evidence="3" id="KW-1185">Reference proteome</keyword>
<accession>A0A1C3NUA9</accession>
<dbReference type="GO" id="GO:0030638">
    <property type="term" value="P:polyketide metabolic process"/>
    <property type="evidence" value="ECO:0007669"/>
    <property type="project" value="InterPro"/>
</dbReference>
<dbReference type="Gene3D" id="3.10.450.50">
    <property type="match status" value="1"/>
</dbReference>
<feature type="compositionally biased region" description="Gly residues" evidence="1">
    <location>
        <begin position="154"/>
        <end position="167"/>
    </location>
</feature>
<dbReference type="PANTHER" id="PTHR38436:SF1">
    <property type="entry name" value="ESTER CYCLASE"/>
    <property type="match status" value="1"/>
</dbReference>
<gene>
    <name evidence="2" type="ORF">FDG2_0769</name>
</gene>
<name>A0A1C3NUA9_9ACTN</name>
<evidence type="ECO:0000256" key="1">
    <source>
        <dbReference type="SAM" id="MobiDB-lite"/>
    </source>
</evidence>
<feature type="region of interest" description="Disordered" evidence="1">
    <location>
        <begin position="153"/>
        <end position="182"/>
    </location>
</feature>
<dbReference type="Pfam" id="PF07366">
    <property type="entry name" value="SnoaL"/>
    <property type="match status" value="1"/>
</dbReference>
<dbReference type="InterPro" id="IPR032710">
    <property type="entry name" value="NTF2-like_dom_sf"/>
</dbReference>
<proteinExistence type="predicted"/>
<dbReference type="SUPFAM" id="SSF54427">
    <property type="entry name" value="NTF2-like"/>
    <property type="match status" value="1"/>
</dbReference>
<evidence type="ECO:0000313" key="3">
    <source>
        <dbReference type="Proteomes" id="UP000199013"/>
    </source>
</evidence>
<dbReference type="AlphaFoldDB" id="A0A1C3NUA9"/>
<dbReference type="EMBL" id="FLUV01000305">
    <property type="protein sequence ID" value="SBW18683.1"/>
    <property type="molecule type" value="Genomic_DNA"/>
</dbReference>
<reference evidence="3" key="1">
    <citation type="submission" date="2016-02" db="EMBL/GenBank/DDBJ databases">
        <authorList>
            <person name="Wibberg D."/>
        </authorList>
    </citation>
    <scope>NUCLEOTIDE SEQUENCE [LARGE SCALE GENOMIC DNA]</scope>
</reference>
<dbReference type="PANTHER" id="PTHR38436">
    <property type="entry name" value="POLYKETIDE CYCLASE SNOAL-LIKE DOMAIN"/>
    <property type="match status" value="1"/>
</dbReference>
<dbReference type="InterPro" id="IPR009959">
    <property type="entry name" value="Cyclase_SnoaL-like"/>
</dbReference>
<organism evidence="2 3">
    <name type="scientific">Candidatus Protofrankia californiensis</name>
    <dbReference type="NCBI Taxonomy" id="1839754"/>
    <lineage>
        <taxon>Bacteria</taxon>
        <taxon>Bacillati</taxon>
        <taxon>Actinomycetota</taxon>
        <taxon>Actinomycetes</taxon>
        <taxon>Frankiales</taxon>
        <taxon>Frankiaceae</taxon>
        <taxon>Protofrankia</taxon>
    </lineage>
</organism>
<evidence type="ECO:0000313" key="2">
    <source>
        <dbReference type="EMBL" id="SBW18683.1"/>
    </source>
</evidence>